<keyword evidence="2" id="KW-0808">Transferase</keyword>
<evidence type="ECO:0000313" key="2">
    <source>
        <dbReference type="EMBL" id="PKU36835.1"/>
    </source>
</evidence>
<gene>
    <name evidence="2" type="ORF">llap_12857</name>
</gene>
<reference evidence="3" key="1">
    <citation type="submission" date="2017-11" db="EMBL/GenBank/DDBJ databases">
        <authorList>
            <person name="Lima N.C."/>
            <person name="Parody-Merino A.M."/>
            <person name="Battley P.F."/>
            <person name="Fidler A.E."/>
            <person name="Prosdocimi F."/>
        </authorList>
    </citation>
    <scope>NUCLEOTIDE SEQUENCE [LARGE SCALE GENOMIC DNA]</scope>
</reference>
<accession>A0A2I0TSR1</accession>
<organism evidence="2 3">
    <name type="scientific">Limosa lapponica baueri</name>
    <dbReference type="NCBI Taxonomy" id="1758121"/>
    <lineage>
        <taxon>Eukaryota</taxon>
        <taxon>Metazoa</taxon>
        <taxon>Chordata</taxon>
        <taxon>Craniata</taxon>
        <taxon>Vertebrata</taxon>
        <taxon>Euteleostomi</taxon>
        <taxon>Archelosauria</taxon>
        <taxon>Archosauria</taxon>
        <taxon>Dinosauria</taxon>
        <taxon>Saurischia</taxon>
        <taxon>Theropoda</taxon>
        <taxon>Coelurosauria</taxon>
        <taxon>Aves</taxon>
        <taxon>Neognathae</taxon>
        <taxon>Neoaves</taxon>
        <taxon>Charadriiformes</taxon>
        <taxon>Scolopacidae</taxon>
        <taxon>Limosa</taxon>
    </lineage>
</organism>
<dbReference type="EMBL" id="KZ507438">
    <property type="protein sequence ID" value="PKU36835.1"/>
    <property type="molecule type" value="Genomic_DNA"/>
</dbReference>
<dbReference type="PANTHER" id="PTHR33332">
    <property type="entry name" value="REVERSE TRANSCRIPTASE DOMAIN-CONTAINING PROTEIN"/>
    <property type="match status" value="1"/>
</dbReference>
<keyword evidence="3" id="KW-1185">Reference proteome</keyword>
<name>A0A2I0TSR1_LIMLA</name>
<evidence type="ECO:0000259" key="1">
    <source>
        <dbReference type="Pfam" id="PF00078"/>
    </source>
</evidence>
<dbReference type="Pfam" id="PF00078">
    <property type="entry name" value="RVT_1"/>
    <property type="match status" value="1"/>
</dbReference>
<evidence type="ECO:0000313" key="3">
    <source>
        <dbReference type="Proteomes" id="UP000233556"/>
    </source>
</evidence>
<dbReference type="GO" id="GO:0003964">
    <property type="term" value="F:RNA-directed DNA polymerase activity"/>
    <property type="evidence" value="ECO:0007669"/>
    <property type="project" value="UniProtKB-KW"/>
</dbReference>
<dbReference type="OrthoDB" id="416454at2759"/>
<keyword evidence="2" id="KW-0695">RNA-directed DNA polymerase</keyword>
<proteinExistence type="predicted"/>
<dbReference type="InterPro" id="IPR000477">
    <property type="entry name" value="RT_dom"/>
</dbReference>
<keyword evidence="2" id="KW-0548">Nucleotidyltransferase</keyword>
<feature type="domain" description="Reverse transcriptase" evidence="1">
    <location>
        <begin position="4"/>
        <end position="115"/>
    </location>
</feature>
<reference evidence="3" key="2">
    <citation type="submission" date="2017-12" db="EMBL/GenBank/DDBJ databases">
        <title>Genome sequence of the Bar-tailed Godwit (Limosa lapponica baueri).</title>
        <authorList>
            <person name="Lima N.C.B."/>
            <person name="Parody-Merino A.M."/>
            <person name="Battley P.F."/>
            <person name="Fidler A.E."/>
            <person name="Prosdocimi F."/>
        </authorList>
    </citation>
    <scope>NUCLEOTIDE SEQUENCE [LARGE SCALE GENOMIC DNA]</scope>
</reference>
<sequence>MSRSRSVTSGVPQGSVLGPALLNIFISDIDSAIECTLSKFADNNKLSSVVDTPEGWDAIKRELDKLERWACVNLMKFNKAKCRVLHLGWGNPCYQYRLGDEGVDSSPVENPRILGWRFPLTTKLSLKLVKEN</sequence>
<dbReference type="Proteomes" id="UP000233556">
    <property type="component" value="Unassembled WGS sequence"/>
</dbReference>
<dbReference type="AlphaFoldDB" id="A0A2I0TSR1"/>
<protein>
    <submittedName>
        <fullName evidence="2">Rna-directed dna polymerase from mobile element jockey-like</fullName>
    </submittedName>
</protein>